<dbReference type="AlphaFoldDB" id="A0A7S0YXI9"/>
<dbReference type="PANTHER" id="PTHR12308">
    <property type="entry name" value="ANOCTAMIN"/>
    <property type="match status" value="1"/>
</dbReference>
<evidence type="ECO:0000256" key="4">
    <source>
        <dbReference type="ARBA" id="ARBA00023136"/>
    </source>
</evidence>
<evidence type="ECO:0000259" key="7">
    <source>
        <dbReference type="Pfam" id="PF04547"/>
    </source>
</evidence>
<reference evidence="8" key="1">
    <citation type="submission" date="2021-01" db="EMBL/GenBank/DDBJ databases">
        <authorList>
            <person name="Corre E."/>
            <person name="Pelletier E."/>
            <person name="Niang G."/>
            <person name="Scheremetjew M."/>
            <person name="Finn R."/>
            <person name="Kale V."/>
            <person name="Holt S."/>
            <person name="Cochrane G."/>
            <person name="Meng A."/>
            <person name="Brown T."/>
            <person name="Cohen L."/>
        </authorList>
    </citation>
    <scope>NUCLEOTIDE SEQUENCE</scope>
    <source>
        <strain evidence="8">CCMP443</strain>
    </source>
</reference>
<dbReference type="InterPro" id="IPR049452">
    <property type="entry name" value="Anoctamin_TM"/>
</dbReference>
<keyword evidence="3 6" id="KW-1133">Transmembrane helix</keyword>
<dbReference type="Pfam" id="PF04547">
    <property type="entry name" value="Anoctamin"/>
    <property type="match status" value="1"/>
</dbReference>
<comment type="subcellular location">
    <subcellularLocation>
        <location evidence="1">Membrane</location>
        <topology evidence="1">Multi-pass membrane protein</topology>
    </subcellularLocation>
</comment>
<keyword evidence="2 6" id="KW-0812">Transmembrane</keyword>
<feature type="domain" description="Anoctamin transmembrane" evidence="7">
    <location>
        <begin position="216"/>
        <end position="657"/>
    </location>
</feature>
<protein>
    <recommendedName>
        <fullName evidence="7">Anoctamin transmembrane domain-containing protein</fullName>
    </recommendedName>
</protein>
<organism evidence="8">
    <name type="scientific">Hemiselmis tepida</name>
    <dbReference type="NCBI Taxonomy" id="464990"/>
    <lineage>
        <taxon>Eukaryota</taxon>
        <taxon>Cryptophyceae</taxon>
        <taxon>Cryptomonadales</taxon>
        <taxon>Hemiselmidaceae</taxon>
        <taxon>Hemiselmis</taxon>
    </lineage>
</organism>
<feature type="region of interest" description="Disordered" evidence="5">
    <location>
        <begin position="1"/>
        <end position="20"/>
    </location>
</feature>
<dbReference type="PANTHER" id="PTHR12308:SF73">
    <property type="entry name" value="ANOCTAMIN"/>
    <property type="match status" value="1"/>
</dbReference>
<feature type="transmembrane region" description="Helical" evidence="6">
    <location>
        <begin position="426"/>
        <end position="449"/>
    </location>
</feature>
<evidence type="ECO:0000313" key="8">
    <source>
        <dbReference type="EMBL" id="CAD8793001.1"/>
    </source>
</evidence>
<dbReference type="GO" id="GO:0016020">
    <property type="term" value="C:membrane"/>
    <property type="evidence" value="ECO:0007669"/>
    <property type="project" value="UniProtKB-SubCell"/>
</dbReference>
<proteinExistence type="predicted"/>
<evidence type="ECO:0000256" key="5">
    <source>
        <dbReference type="SAM" id="MobiDB-lite"/>
    </source>
</evidence>
<feature type="transmembrane region" description="Helical" evidence="6">
    <location>
        <begin position="545"/>
        <end position="568"/>
    </location>
</feature>
<accession>A0A7S0YXI9</accession>
<feature type="transmembrane region" description="Helical" evidence="6">
    <location>
        <begin position="387"/>
        <end position="406"/>
    </location>
</feature>
<evidence type="ECO:0000256" key="3">
    <source>
        <dbReference type="ARBA" id="ARBA00022989"/>
    </source>
</evidence>
<sequence length="686" mass="77614">MAKVAARYRRDAGDDEEEDGGAVAMLAGTMTMGRALVCLVLELPDEETTPEDVIEAKKGEREAVIARLVDLNLEIDQLVNFAGDKLFLLLSLPEERVLQEAEARQIKVRLNEEKYGGALCPFRRELFEEEAFAKTTDECEACTALSSLQLLELTHSVVTMEPFDDGSGDAQAFDPQRLVDDGQIVAYFYLHYERSRLKLLQNWVASYLSPQPLEDIRDYFGEKVALFYTWVGFYNTMLWLPAAIGTLLSCTKVYFGTSDTPWVSMYGVFMTLWSVLVCHLWKRLEAQRRFEWDTIEFEEQEVMRVEFMKNPATLRNTHKNEVTGAVDEYYFDEGGYLPPTGRAGRCLVTFGVIFVMDGLSILLSVFIYQHAVHPLLSVEDHQTGSTVGGVLFSLTSLVLDRVFSLLIERLIQWENWTTETQHEDALIVRSCLFNVVNKYFCLVLVGFLVNHVSFMGRDLSCPDWQCMPVVHTMLMVHFVATAAMQLAETNLLPWLRKQVAEYRSNASLKKAAGQAAPTKTTMEEALEMAPFGGVFDQYSPYVFQFGYIACFTVAFPMGSLFALVTNLYQLRASAKALVADTQRPPYSCASDIGAWQGVMDTIATASVVTNSLIVGVTSHSCYFWFPQMTSLQRIWAVIILEHLLFAAKVFLENIIPIDDVRAKREYEKKAGLRERHLRETFNMAAD</sequence>
<keyword evidence="4 6" id="KW-0472">Membrane</keyword>
<name>A0A7S0YXI9_9CRYP</name>
<feature type="transmembrane region" description="Helical" evidence="6">
    <location>
        <begin position="346"/>
        <end position="367"/>
    </location>
</feature>
<evidence type="ECO:0000256" key="6">
    <source>
        <dbReference type="SAM" id="Phobius"/>
    </source>
</evidence>
<evidence type="ECO:0000256" key="2">
    <source>
        <dbReference type="ARBA" id="ARBA00022692"/>
    </source>
</evidence>
<dbReference type="InterPro" id="IPR007632">
    <property type="entry name" value="Anoctamin"/>
</dbReference>
<feature type="transmembrane region" description="Helical" evidence="6">
    <location>
        <begin position="225"/>
        <end position="248"/>
    </location>
</feature>
<dbReference type="EMBL" id="HBFN01012720">
    <property type="protein sequence ID" value="CAD8793001.1"/>
    <property type="molecule type" value="Transcribed_RNA"/>
</dbReference>
<evidence type="ECO:0000256" key="1">
    <source>
        <dbReference type="ARBA" id="ARBA00004141"/>
    </source>
</evidence>
<dbReference type="GO" id="GO:0005254">
    <property type="term" value="F:chloride channel activity"/>
    <property type="evidence" value="ECO:0007669"/>
    <property type="project" value="TreeGrafter"/>
</dbReference>
<gene>
    <name evidence="8" type="ORF">HTEP1355_LOCUS7295</name>
</gene>
<feature type="transmembrane region" description="Helical" evidence="6">
    <location>
        <begin position="260"/>
        <end position="281"/>
    </location>
</feature>